<protein>
    <submittedName>
        <fullName evidence="2">DUF3017 domain-containing protein</fullName>
    </submittedName>
</protein>
<organism evidence="2 3">
    <name type="scientific">Longivirga aurantiaca</name>
    <dbReference type="NCBI Taxonomy" id="1837743"/>
    <lineage>
        <taxon>Bacteria</taxon>
        <taxon>Bacillati</taxon>
        <taxon>Actinomycetota</taxon>
        <taxon>Actinomycetes</taxon>
        <taxon>Sporichthyales</taxon>
        <taxon>Sporichthyaceae</taxon>
        <taxon>Longivirga</taxon>
    </lineage>
</organism>
<dbReference type="RefSeq" id="WP_386763837.1">
    <property type="nucleotide sequence ID" value="NZ_JBHSTI010000002.1"/>
</dbReference>
<accession>A0ABW1SWR9</accession>
<keyword evidence="1" id="KW-0812">Transmembrane</keyword>
<feature type="transmembrane region" description="Helical" evidence="1">
    <location>
        <begin position="56"/>
        <end position="74"/>
    </location>
</feature>
<reference evidence="3" key="1">
    <citation type="journal article" date="2019" name="Int. J. Syst. Evol. Microbiol.">
        <title>The Global Catalogue of Microorganisms (GCM) 10K type strain sequencing project: providing services to taxonomists for standard genome sequencing and annotation.</title>
        <authorList>
            <consortium name="The Broad Institute Genomics Platform"/>
            <consortium name="The Broad Institute Genome Sequencing Center for Infectious Disease"/>
            <person name="Wu L."/>
            <person name="Ma J."/>
        </authorList>
    </citation>
    <scope>NUCLEOTIDE SEQUENCE [LARGE SCALE GENOMIC DNA]</scope>
    <source>
        <strain evidence="3">CGMCC 4.7317</strain>
    </source>
</reference>
<sequence>MSPDAGADAPVQPPEAAARETVPRRFREWPLAVVMAVVLAGLVVVASGHFRRGTVVLSFGVALALFLRLLLPGADAGMLRVRSKRIDVAVLGLLAVSVGVLSLWVPPPST</sequence>
<dbReference type="EMBL" id="JBHSTI010000002">
    <property type="protein sequence ID" value="MFC6236803.1"/>
    <property type="molecule type" value="Genomic_DNA"/>
</dbReference>
<name>A0ABW1SWR9_9ACTN</name>
<feature type="transmembrane region" description="Helical" evidence="1">
    <location>
        <begin position="29"/>
        <end position="50"/>
    </location>
</feature>
<feature type="transmembrane region" description="Helical" evidence="1">
    <location>
        <begin position="86"/>
        <end position="105"/>
    </location>
</feature>
<evidence type="ECO:0000313" key="3">
    <source>
        <dbReference type="Proteomes" id="UP001596138"/>
    </source>
</evidence>
<dbReference type="Proteomes" id="UP001596138">
    <property type="component" value="Unassembled WGS sequence"/>
</dbReference>
<gene>
    <name evidence="2" type="ORF">ACFQGU_02860</name>
</gene>
<dbReference type="Pfam" id="PF11222">
    <property type="entry name" value="DUF3017"/>
    <property type="match status" value="1"/>
</dbReference>
<keyword evidence="1" id="KW-1133">Transmembrane helix</keyword>
<evidence type="ECO:0000313" key="2">
    <source>
        <dbReference type="EMBL" id="MFC6236803.1"/>
    </source>
</evidence>
<proteinExistence type="predicted"/>
<comment type="caution">
    <text evidence="2">The sequence shown here is derived from an EMBL/GenBank/DDBJ whole genome shotgun (WGS) entry which is preliminary data.</text>
</comment>
<dbReference type="InterPro" id="IPR021385">
    <property type="entry name" value="DUF3017"/>
</dbReference>
<keyword evidence="3" id="KW-1185">Reference proteome</keyword>
<keyword evidence="1" id="KW-0472">Membrane</keyword>
<evidence type="ECO:0000256" key="1">
    <source>
        <dbReference type="SAM" id="Phobius"/>
    </source>
</evidence>